<keyword evidence="1" id="KW-0472">Membrane</keyword>
<feature type="non-terminal residue" evidence="2">
    <location>
        <position position="1"/>
    </location>
</feature>
<gene>
    <name evidence="2" type="ORF">QYT958_LOCUS23901</name>
</gene>
<dbReference type="EMBL" id="CAJOBR010004947">
    <property type="protein sequence ID" value="CAF4801476.1"/>
    <property type="molecule type" value="Genomic_DNA"/>
</dbReference>
<evidence type="ECO:0000256" key="1">
    <source>
        <dbReference type="SAM" id="Phobius"/>
    </source>
</evidence>
<keyword evidence="1" id="KW-1133">Transmembrane helix</keyword>
<feature type="transmembrane region" description="Helical" evidence="1">
    <location>
        <begin position="6"/>
        <end position="23"/>
    </location>
</feature>
<organism evidence="2 3">
    <name type="scientific">Rotaria socialis</name>
    <dbReference type="NCBI Taxonomy" id="392032"/>
    <lineage>
        <taxon>Eukaryota</taxon>
        <taxon>Metazoa</taxon>
        <taxon>Spiralia</taxon>
        <taxon>Gnathifera</taxon>
        <taxon>Rotifera</taxon>
        <taxon>Eurotatoria</taxon>
        <taxon>Bdelloidea</taxon>
        <taxon>Philodinida</taxon>
        <taxon>Philodinidae</taxon>
        <taxon>Rotaria</taxon>
    </lineage>
</organism>
<sequence length="95" mass="10946">NSCDLNETVFCSLNLFIFFLVYLNELKPVPKLLFLSNYQLYIDATQLDQYRFQGIVDIDAHTAANLLLFCVAYFGIKYPLHKLAMNAIVDFNSVK</sequence>
<reference evidence="2" key="1">
    <citation type="submission" date="2021-02" db="EMBL/GenBank/DDBJ databases">
        <authorList>
            <person name="Nowell W R."/>
        </authorList>
    </citation>
    <scope>NUCLEOTIDE SEQUENCE</scope>
</reference>
<evidence type="ECO:0000313" key="2">
    <source>
        <dbReference type="EMBL" id="CAF4801476.1"/>
    </source>
</evidence>
<protein>
    <submittedName>
        <fullName evidence="2">Uncharacterized protein</fullName>
    </submittedName>
</protein>
<dbReference type="AlphaFoldDB" id="A0A821P8A2"/>
<evidence type="ECO:0000313" key="3">
    <source>
        <dbReference type="Proteomes" id="UP000663848"/>
    </source>
</evidence>
<comment type="caution">
    <text evidence="2">The sequence shown here is derived from an EMBL/GenBank/DDBJ whole genome shotgun (WGS) entry which is preliminary data.</text>
</comment>
<accession>A0A821P8A2</accession>
<keyword evidence="1" id="KW-0812">Transmembrane</keyword>
<dbReference type="Proteomes" id="UP000663848">
    <property type="component" value="Unassembled WGS sequence"/>
</dbReference>
<proteinExistence type="predicted"/>
<name>A0A821P8A2_9BILA</name>